<dbReference type="InterPro" id="IPR051348">
    <property type="entry name" value="U-box_ubiquitin_ligases"/>
</dbReference>
<evidence type="ECO:0000256" key="6">
    <source>
        <dbReference type="ARBA" id="ARBA00022475"/>
    </source>
</evidence>
<keyword evidence="12" id="KW-0472">Membrane</keyword>
<dbReference type="PANTHER" id="PTHR45647:SF132">
    <property type="entry name" value="KINASE WITH ADENINE NUCLEOTIDE ALPHA HYDROLASES-LIKE DOMAIN-CONTAINING PROTEIN"/>
    <property type="match status" value="1"/>
</dbReference>
<dbReference type="FunFam" id="1.10.510.10:FF:000498">
    <property type="entry name" value="U-box domain-containing protein 51"/>
    <property type="match status" value="1"/>
</dbReference>
<dbReference type="PROSITE" id="PS50011">
    <property type="entry name" value="PROTEIN_KINASE_DOM"/>
    <property type="match status" value="1"/>
</dbReference>
<keyword evidence="13" id="KW-0325">Glycoprotein</keyword>
<evidence type="ECO:0000256" key="14">
    <source>
        <dbReference type="ARBA" id="ARBA00023288"/>
    </source>
</evidence>
<dbReference type="SUPFAM" id="SSF82153">
    <property type="entry name" value="FAS1 domain"/>
    <property type="match status" value="1"/>
</dbReference>
<dbReference type="Gene3D" id="1.10.510.10">
    <property type="entry name" value="Transferase(Phosphotransferase) domain 1"/>
    <property type="match status" value="1"/>
</dbReference>
<evidence type="ECO:0000256" key="4">
    <source>
        <dbReference type="ARBA" id="ARBA00007843"/>
    </source>
</evidence>
<evidence type="ECO:0000256" key="7">
    <source>
        <dbReference type="ARBA" id="ARBA00022679"/>
    </source>
</evidence>
<comment type="subcellular location">
    <subcellularLocation>
        <location evidence="2">Cell membrane</location>
    </subcellularLocation>
    <subcellularLocation>
        <location evidence="16">Endomembrane system</location>
        <topology evidence="16">Lipid-anchor</topology>
    </subcellularLocation>
</comment>
<evidence type="ECO:0000256" key="11">
    <source>
        <dbReference type="ARBA" id="ARBA00023054"/>
    </source>
</evidence>
<evidence type="ECO:0000256" key="1">
    <source>
        <dbReference type="ARBA" id="ARBA00000900"/>
    </source>
</evidence>
<reference evidence="20 21" key="1">
    <citation type="journal article" date="2014" name="Agronomy (Basel)">
        <title>A Draft Genome Sequence for Ensete ventricosum, the Drought-Tolerant Tree Against Hunger.</title>
        <authorList>
            <person name="Harrison J."/>
            <person name="Moore K.A."/>
            <person name="Paszkiewicz K."/>
            <person name="Jones T."/>
            <person name="Grant M."/>
            <person name="Ambacheew D."/>
            <person name="Muzemil S."/>
            <person name="Studholme D.J."/>
        </authorList>
    </citation>
    <scope>NUCLEOTIDE SEQUENCE [LARGE SCALE GENOMIC DNA]</scope>
</reference>
<evidence type="ECO:0000259" key="19">
    <source>
        <dbReference type="PROSITE" id="PS50011"/>
    </source>
</evidence>
<evidence type="ECO:0000256" key="16">
    <source>
        <dbReference type="ARBA" id="ARBA00037868"/>
    </source>
</evidence>
<dbReference type="InterPro" id="IPR008271">
    <property type="entry name" value="Ser/Thr_kinase_AS"/>
</dbReference>
<dbReference type="AlphaFoldDB" id="A0A426ZE83"/>
<feature type="compositionally biased region" description="Low complexity" evidence="18">
    <location>
        <begin position="761"/>
        <end position="774"/>
    </location>
</feature>
<protein>
    <recommendedName>
        <fullName evidence="5">RING-type E3 ubiquitin transferase</fullName>
        <ecNumber evidence="5">2.3.2.27</ecNumber>
    </recommendedName>
</protein>
<dbReference type="EC" id="2.3.2.27" evidence="5"/>
<feature type="region of interest" description="Disordered" evidence="18">
    <location>
        <begin position="566"/>
        <end position="586"/>
    </location>
</feature>
<feature type="region of interest" description="Disordered" evidence="18">
    <location>
        <begin position="1"/>
        <end position="82"/>
    </location>
</feature>
<evidence type="ECO:0000256" key="15">
    <source>
        <dbReference type="ARBA" id="ARBA00024686"/>
    </source>
</evidence>
<keyword evidence="9" id="KW-0833">Ubl conjugation pathway</keyword>
<dbReference type="PANTHER" id="PTHR45647">
    <property type="entry name" value="OS02G0152300 PROTEIN"/>
    <property type="match status" value="1"/>
</dbReference>
<comment type="pathway">
    <text evidence="3">Protein modification; protein ubiquitination.</text>
</comment>
<evidence type="ECO:0000256" key="9">
    <source>
        <dbReference type="ARBA" id="ARBA00022786"/>
    </source>
</evidence>
<feature type="compositionally biased region" description="Low complexity" evidence="18">
    <location>
        <begin position="737"/>
        <end position="753"/>
    </location>
</feature>
<feature type="compositionally biased region" description="Polar residues" evidence="18">
    <location>
        <begin position="1"/>
        <end position="12"/>
    </location>
</feature>
<evidence type="ECO:0000256" key="8">
    <source>
        <dbReference type="ARBA" id="ARBA00022729"/>
    </source>
</evidence>
<dbReference type="GO" id="GO:0005524">
    <property type="term" value="F:ATP binding"/>
    <property type="evidence" value="ECO:0007669"/>
    <property type="project" value="InterPro"/>
</dbReference>
<sequence>MVNVSTGNGTPSPSIPAGPHKEKEKFSDRMKLRRSERKLRSRKWRKKNDRSEAREGGKAFRLSSPMPLSSRGIKRPRGPQEGEDQMFVSMLRGMSHREKAHTAACPLVAVAIDRDKGSQSALKWTLDNVVQCKDVILEDTDVAEAIADFVTQAAIEKLEDVEAEIRSLRLQLKQTMDMYSTACKEALTAKQKAMELQRWKVEEEQRLKEARQAEEAALALVEREKARCLAAIQTAEASKRIAESEAQKRISAEMQALKESEERRKAIDSLSHTSLRYRRYTIEEIEVATEYFANERKIGEGGYGPVYRCYLDHTPVAVKVLRPGAAQGRSQFQQEVCNTGTHAFAYMANGSLEDRLLRRGNTPPIPWQHRFRITAEIGMCLLFLHQTKPEPLVHRDLKPANILLDRNYVSKISDVGLARLVPPSVADSVTQYRLTATAGTFCYIDPEYQQTGMLGIKSDIYSLGIMLLQIITGRPPMGLTHYVERAIETGTFVEMLDNTVPDWPVDEALSLAKLALKCAELRRRDRPDLATIILPEFNRLRDFAEENMQYSLAHRHGFGTGRLPHPLPLPPLPLGGSPQHHQDPGPAARLLHIQRSPHPDPPSADINSRSTITVLAVSNSAISSVSDKPIDTIKKILSLHVILDYYDDNKIRKISNHSAIFTTLFQASGGAVGQNGFLNVTDMENGQVAVGSAVAGSSLTANFVKVLATQPYNISVLQISSVIVPPNLSSGASSNHSTKPPASSPTPTAAPKTAPAPPTAAPSEAPSEAASPRASDAESPKGKTAGPAPSDAPASAGIDGSPAGAPSADADAPEGDDGGKSAGDRVVAGVGLAVAMGFAMLGAL</sequence>
<evidence type="ECO:0000256" key="18">
    <source>
        <dbReference type="SAM" id="MobiDB-lite"/>
    </source>
</evidence>
<keyword evidence="6" id="KW-1003">Cell membrane</keyword>
<evidence type="ECO:0000256" key="10">
    <source>
        <dbReference type="ARBA" id="ARBA00022974"/>
    </source>
</evidence>
<evidence type="ECO:0000313" key="20">
    <source>
        <dbReference type="EMBL" id="RRT62315.1"/>
    </source>
</evidence>
<accession>A0A426ZE83</accession>
<evidence type="ECO:0000256" key="3">
    <source>
        <dbReference type="ARBA" id="ARBA00004906"/>
    </source>
</evidence>
<feature type="compositionally biased region" description="Basic and acidic residues" evidence="18">
    <location>
        <begin position="19"/>
        <end position="30"/>
    </location>
</feature>
<dbReference type="Gene3D" id="3.30.200.20">
    <property type="entry name" value="Phosphorylase Kinase, domain 1"/>
    <property type="match status" value="1"/>
</dbReference>
<evidence type="ECO:0000256" key="2">
    <source>
        <dbReference type="ARBA" id="ARBA00004236"/>
    </source>
</evidence>
<evidence type="ECO:0000256" key="12">
    <source>
        <dbReference type="ARBA" id="ARBA00023136"/>
    </source>
</evidence>
<dbReference type="SUPFAM" id="SSF56112">
    <property type="entry name" value="Protein kinase-like (PK-like)"/>
    <property type="match status" value="1"/>
</dbReference>
<dbReference type="EMBL" id="AMZH03007031">
    <property type="protein sequence ID" value="RRT62315.1"/>
    <property type="molecule type" value="Genomic_DNA"/>
</dbReference>
<keyword evidence="10" id="KW-0654">Proteoglycan</keyword>
<feature type="compositionally biased region" description="Basic and acidic residues" evidence="18">
    <location>
        <begin position="49"/>
        <end position="58"/>
    </location>
</feature>
<proteinExistence type="inferred from homology"/>
<dbReference type="InterPro" id="IPR036378">
    <property type="entry name" value="FAS1_dom_sf"/>
</dbReference>
<dbReference type="PROSITE" id="PS00108">
    <property type="entry name" value="PROTEIN_KINASE_ST"/>
    <property type="match status" value="1"/>
</dbReference>
<name>A0A426ZE83_ENSVE</name>
<feature type="compositionally biased region" description="Low complexity" evidence="18">
    <location>
        <begin position="785"/>
        <end position="810"/>
    </location>
</feature>
<comment type="similarity">
    <text evidence="4">Belongs to the fasciclin-like AGP family.</text>
</comment>
<dbReference type="GO" id="GO:0004672">
    <property type="term" value="F:protein kinase activity"/>
    <property type="evidence" value="ECO:0007669"/>
    <property type="project" value="InterPro"/>
</dbReference>
<dbReference type="Proteomes" id="UP000287651">
    <property type="component" value="Unassembled WGS sequence"/>
</dbReference>
<dbReference type="InterPro" id="IPR000719">
    <property type="entry name" value="Prot_kinase_dom"/>
</dbReference>
<feature type="region of interest" description="Disordered" evidence="18">
    <location>
        <begin position="730"/>
        <end position="824"/>
    </location>
</feature>
<organism evidence="20 21">
    <name type="scientific">Ensete ventricosum</name>
    <name type="common">Abyssinian banana</name>
    <name type="synonym">Musa ensete</name>
    <dbReference type="NCBI Taxonomy" id="4639"/>
    <lineage>
        <taxon>Eukaryota</taxon>
        <taxon>Viridiplantae</taxon>
        <taxon>Streptophyta</taxon>
        <taxon>Embryophyta</taxon>
        <taxon>Tracheophyta</taxon>
        <taxon>Spermatophyta</taxon>
        <taxon>Magnoliopsida</taxon>
        <taxon>Liliopsida</taxon>
        <taxon>Zingiberales</taxon>
        <taxon>Musaceae</taxon>
        <taxon>Ensete</taxon>
    </lineage>
</organism>
<dbReference type="FunFam" id="2.30.180.10:FF:000015">
    <property type="entry name" value="Fasciclin-like arabinogalactan protein 3"/>
    <property type="match status" value="1"/>
</dbReference>
<gene>
    <name evidence="20" type="ORF">B296_00030562</name>
</gene>
<dbReference type="GO" id="GO:0061630">
    <property type="term" value="F:ubiquitin protein ligase activity"/>
    <property type="evidence" value="ECO:0007669"/>
    <property type="project" value="UniProtKB-EC"/>
</dbReference>
<feature type="compositionally biased region" description="Basic residues" evidence="18">
    <location>
        <begin position="31"/>
        <end position="48"/>
    </location>
</feature>
<dbReference type="InterPro" id="IPR011009">
    <property type="entry name" value="Kinase-like_dom_sf"/>
</dbReference>
<evidence type="ECO:0000256" key="5">
    <source>
        <dbReference type="ARBA" id="ARBA00012483"/>
    </source>
</evidence>
<keyword evidence="7" id="KW-0808">Transferase</keyword>
<keyword evidence="8" id="KW-0732">Signal</keyword>
<feature type="coiled-coil region" evidence="17">
    <location>
        <begin position="151"/>
        <end position="263"/>
    </location>
</feature>
<comment type="caution">
    <text evidence="20">The sequence shown here is derived from an EMBL/GenBank/DDBJ whole genome shotgun (WGS) entry which is preliminary data.</text>
</comment>
<evidence type="ECO:0000256" key="17">
    <source>
        <dbReference type="SAM" id="Coils"/>
    </source>
</evidence>
<keyword evidence="14" id="KW-0449">Lipoprotein</keyword>
<dbReference type="Pfam" id="PF00069">
    <property type="entry name" value="Pkinase"/>
    <property type="match status" value="1"/>
</dbReference>
<evidence type="ECO:0000313" key="21">
    <source>
        <dbReference type="Proteomes" id="UP000287651"/>
    </source>
</evidence>
<evidence type="ECO:0000256" key="13">
    <source>
        <dbReference type="ARBA" id="ARBA00023180"/>
    </source>
</evidence>
<keyword evidence="11 17" id="KW-0175">Coiled coil</keyword>
<comment type="function">
    <text evidence="15">May be a cell surface adhesion protein.</text>
</comment>
<dbReference type="GO" id="GO:0012505">
    <property type="term" value="C:endomembrane system"/>
    <property type="evidence" value="ECO:0007669"/>
    <property type="project" value="UniProtKB-SubCell"/>
</dbReference>
<comment type="catalytic activity">
    <reaction evidence="1">
        <text>S-ubiquitinyl-[E2 ubiquitin-conjugating enzyme]-L-cysteine + [acceptor protein]-L-lysine = [E2 ubiquitin-conjugating enzyme]-L-cysteine + N(6)-ubiquitinyl-[acceptor protein]-L-lysine.</text>
        <dbReference type="EC" id="2.3.2.27"/>
    </reaction>
</comment>
<dbReference type="GO" id="GO:0005886">
    <property type="term" value="C:plasma membrane"/>
    <property type="evidence" value="ECO:0007669"/>
    <property type="project" value="UniProtKB-SubCell"/>
</dbReference>
<dbReference type="SMART" id="SM00220">
    <property type="entry name" value="S_TKc"/>
    <property type="match status" value="1"/>
</dbReference>
<feature type="domain" description="Protein kinase" evidence="19">
    <location>
        <begin position="292"/>
        <end position="537"/>
    </location>
</feature>